<dbReference type="EMBL" id="JAROAV010000021">
    <property type="protein sequence ID" value="MDF8263735.1"/>
    <property type="molecule type" value="Genomic_DNA"/>
</dbReference>
<feature type="compositionally biased region" description="Low complexity" evidence="1">
    <location>
        <begin position="49"/>
        <end position="70"/>
    </location>
</feature>
<sequence>MNSKTKHIIGYTVTAVAAIGIGSAAASGGSGNTVTGATPAVTQTVAGDEGTPAATVTVTPPAETVTPPAETVTVTATPTAAGGGSANAGATIPGDGTYEVGVDVQPGRYTSTTPDSGNCYWARLKSADGFDGIIANNNSSGQSVVVIKASDKFFESSGCNDWTAR</sequence>
<dbReference type="InterPro" id="IPR010916">
    <property type="entry name" value="TonB_box_CS"/>
</dbReference>
<proteinExistence type="predicted"/>
<feature type="signal peptide" evidence="2">
    <location>
        <begin position="1"/>
        <end position="26"/>
    </location>
</feature>
<feature type="region of interest" description="Disordered" evidence="1">
    <location>
        <begin position="46"/>
        <end position="70"/>
    </location>
</feature>
<evidence type="ECO:0000313" key="4">
    <source>
        <dbReference type="Proteomes" id="UP001528912"/>
    </source>
</evidence>
<keyword evidence="2" id="KW-0732">Signal</keyword>
<organism evidence="3 4">
    <name type="scientific">Luteipulveratus flavus</name>
    <dbReference type="NCBI Taxonomy" id="3031728"/>
    <lineage>
        <taxon>Bacteria</taxon>
        <taxon>Bacillati</taxon>
        <taxon>Actinomycetota</taxon>
        <taxon>Actinomycetes</taxon>
        <taxon>Micrococcales</taxon>
        <taxon>Dermacoccaceae</taxon>
        <taxon>Luteipulveratus</taxon>
    </lineage>
</organism>
<evidence type="ECO:0000313" key="3">
    <source>
        <dbReference type="EMBL" id="MDF8263735.1"/>
    </source>
</evidence>
<keyword evidence="4" id="KW-1185">Reference proteome</keyword>
<comment type="caution">
    <text evidence="3">The sequence shown here is derived from an EMBL/GenBank/DDBJ whole genome shotgun (WGS) entry which is preliminary data.</text>
</comment>
<accession>A0ABT6C4D0</accession>
<dbReference type="Proteomes" id="UP001528912">
    <property type="component" value="Unassembled WGS sequence"/>
</dbReference>
<protein>
    <submittedName>
        <fullName evidence="3">Uncharacterized protein</fullName>
    </submittedName>
</protein>
<name>A0ABT6C4D0_9MICO</name>
<reference evidence="3 4" key="1">
    <citation type="submission" date="2023-03" db="EMBL/GenBank/DDBJ databases">
        <title>YIM 133296 draft genome.</title>
        <authorList>
            <person name="Xiong L."/>
        </authorList>
    </citation>
    <scope>NUCLEOTIDE SEQUENCE [LARGE SCALE GENOMIC DNA]</scope>
    <source>
        <strain evidence="3 4">YIM 133296</strain>
    </source>
</reference>
<gene>
    <name evidence="3" type="ORF">P4R38_05705</name>
</gene>
<dbReference type="PROSITE" id="PS00430">
    <property type="entry name" value="TONB_DEPENDENT_REC_1"/>
    <property type="match status" value="1"/>
</dbReference>
<dbReference type="RefSeq" id="WP_277191398.1">
    <property type="nucleotide sequence ID" value="NZ_JAROAV010000021.1"/>
</dbReference>
<evidence type="ECO:0000256" key="2">
    <source>
        <dbReference type="SAM" id="SignalP"/>
    </source>
</evidence>
<evidence type="ECO:0000256" key="1">
    <source>
        <dbReference type="SAM" id="MobiDB-lite"/>
    </source>
</evidence>
<feature type="chain" id="PRO_5045132876" evidence="2">
    <location>
        <begin position="27"/>
        <end position="165"/>
    </location>
</feature>